<protein>
    <submittedName>
        <fullName evidence="1">Uncharacterized protein</fullName>
    </submittedName>
</protein>
<reference evidence="2" key="1">
    <citation type="submission" date="2016-10" db="EMBL/GenBank/DDBJ databases">
        <authorList>
            <person name="Varghese N."/>
            <person name="Submissions S."/>
        </authorList>
    </citation>
    <scope>NUCLEOTIDE SEQUENCE [LARGE SCALE GENOMIC DNA]</scope>
    <source>
        <strain evidence="2">DSM 18609</strain>
    </source>
</reference>
<evidence type="ECO:0000313" key="1">
    <source>
        <dbReference type="EMBL" id="SDD35738.1"/>
    </source>
</evidence>
<accession>A0A1G6U325</accession>
<dbReference type="Proteomes" id="UP000199455">
    <property type="component" value="Unassembled WGS sequence"/>
</dbReference>
<gene>
    <name evidence="1" type="ORF">SAMN04488024_105220</name>
</gene>
<dbReference type="AlphaFoldDB" id="A0A1G6U325"/>
<dbReference type="STRING" id="390242.SAMN04488024_105220"/>
<proteinExistence type="predicted"/>
<dbReference type="EMBL" id="FMZH01000005">
    <property type="protein sequence ID" value="SDD35738.1"/>
    <property type="molecule type" value="Genomic_DNA"/>
</dbReference>
<sequence length="73" mass="7916">MPIKRLKFTFGCLIPGILTAECTEKGAKVAKLLCRHSGAGQNLCFLTTAHSEEGTEDTEKGRTNFFNINLTAA</sequence>
<organism evidence="1 2">
    <name type="scientific">Pedobacter soli</name>
    <dbReference type="NCBI Taxonomy" id="390242"/>
    <lineage>
        <taxon>Bacteria</taxon>
        <taxon>Pseudomonadati</taxon>
        <taxon>Bacteroidota</taxon>
        <taxon>Sphingobacteriia</taxon>
        <taxon>Sphingobacteriales</taxon>
        <taxon>Sphingobacteriaceae</taxon>
        <taxon>Pedobacter</taxon>
    </lineage>
</organism>
<name>A0A1G6U325_9SPHI</name>
<evidence type="ECO:0000313" key="2">
    <source>
        <dbReference type="Proteomes" id="UP000199455"/>
    </source>
</evidence>
<keyword evidence="2" id="KW-1185">Reference proteome</keyword>